<name>A0AC35UH58_9BILA</name>
<evidence type="ECO:0000313" key="2">
    <source>
        <dbReference type="WBParaSite" id="RSKR_0001138350.1"/>
    </source>
</evidence>
<sequence length="1395" mass="150590">MFASKPSSTIDPVHNQTQRVCTNFVETKDVGNYLTVSSKYGLTLAYTGHGNVEVAETTFLHQVQAVNFKQVQLFNKTDRITSMQCNSSGDLIAVVSNGSDGGVAHIYSAQTFAPSFNGTPFPFYVVKLGDDRGNEVLDFQWNPEMATVFAATTSDKTLMLVELSTQELGKYDISAKKKINDQPVCISWSPKGKQLIAGDVNGSMAQYKPDLSLVRVLPFPEPGQKYCCIGICWLGTTDFLMAFQEKGTQKTIVSFVILKKNLPPQYVHFGDLCQIKNITHPQTRYTFINIVEWGIVIVSANNGSEVRMLEKVQEVYAEVVETKKMVVEKSKSNGIESLFGLCLDKTSTLKVNGNKESPMLFLLNSDGCIQSYWVFTRNDNRQQINVIAQKVPSTIMNGPVPAGYKKGLTPVRSAFGLSGILEESEPLSAGSGSSASNIVQTKNAEEDKTALLMKAETEKKASATKAEADKNALEIKANAEKKALEIKAEAEKRDALVKAECARHEKEKRIKAEEEEKLRVETEMKKKAHEEVIALERLQKECGNLISEYYQGKNSNLIHIGKQKTKIDNIMENIAFSNEESVTDLMSGLKLMAMSRDKIQSWTLSVTDELDGLRESVKSIQQKIDGVTKNECSIAETYLFDSKERFDLSHKKINSVVKKMNKTVGDITELRKKATLKKAMALNDKLELDENFDQETASKVSVNINRATFKAYRKLKVLHDKIIELKQLKDKKQKDLEGNDTLNSTIFLNNSLTFDKTYLDETLTLDEADMEIGNKIKRFLIKRTSKPLVQTKVNLSKFSDNVVEEVKNIEKDVENSLKSMKQVVEKSLMKSSYISTTIAENSFNQSQFRVDDSNEIRKNVLKEAMTFAAEFQSMLEINRKMMAATMPKTEATPKKEDTPKKENIPSKEDTSKKEKSGNASKVTESVVITPKVVGPTKEILSSKDSIFGQIDAKAIIDKETPKISISGQTNTPAIKLPAFSEASNVEATGNEKELSSNSETGPSTETATLPTSEPVIKPESVVTPQPITEAKIEPVVEVENVSNVDTKTEPVKSFFGGLSSLNQSTPTKSTTVVETPSIFNTPTAPKTFFGDSSSSFVTPKTNTSFFGASNTPQTTTPSVFASQTTAPSIFSNPAPSVQGTSSVFGGSNAFGGPGSTAPSKSVFAESAFGASTKPAFGGSSVFGNSAFGASNKQMSEEGMMDEMGGMTNGFSNAMGGLGSSTTVNKSSVFGGSSSFGGSTAAASSFSFAKPAPPPATNNPFQQSTGFFGGSSNTSNTFGGSTTGSVFGKPAFGNTNTDSTSSFGGPSTPGSTFGKPAFGGSTTPGSTFGKSAFGGSPSVFGASTSGNPQNSNAAFSGFASSGSSFGNIQPTQNSAFGSPSAFGGTQSKPSSFTQFR</sequence>
<proteinExistence type="predicted"/>
<reference evidence="2" key="1">
    <citation type="submission" date="2016-11" db="UniProtKB">
        <authorList>
            <consortium name="WormBaseParasite"/>
        </authorList>
    </citation>
    <scope>IDENTIFICATION</scope>
    <source>
        <strain evidence="2">KR3021</strain>
    </source>
</reference>
<organism evidence="1 2">
    <name type="scientific">Rhabditophanes sp. KR3021</name>
    <dbReference type="NCBI Taxonomy" id="114890"/>
    <lineage>
        <taxon>Eukaryota</taxon>
        <taxon>Metazoa</taxon>
        <taxon>Ecdysozoa</taxon>
        <taxon>Nematoda</taxon>
        <taxon>Chromadorea</taxon>
        <taxon>Rhabditida</taxon>
        <taxon>Tylenchina</taxon>
        <taxon>Panagrolaimomorpha</taxon>
        <taxon>Strongyloidoidea</taxon>
        <taxon>Alloionematidae</taxon>
        <taxon>Rhabditophanes</taxon>
    </lineage>
</organism>
<dbReference type="WBParaSite" id="RSKR_0001138350.1">
    <property type="protein sequence ID" value="RSKR_0001138350.1"/>
    <property type="gene ID" value="RSKR_0001138350"/>
</dbReference>
<dbReference type="Proteomes" id="UP000095286">
    <property type="component" value="Unplaced"/>
</dbReference>
<accession>A0AC35UH58</accession>
<evidence type="ECO:0000313" key="1">
    <source>
        <dbReference type="Proteomes" id="UP000095286"/>
    </source>
</evidence>
<protein>
    <submittedName>
        <fullName evidence="2">WD_REPEATS_REGION domain-containing protein</fullName>
    </submittedName>
</protein>